<organism evidence="2 3">
    <name type="scientific">Sinomonas terricola</name>
    <dbReference type="NCBI Taxonomy" id="3110330"/>
    <lineage>
        <taxon>Bacteria</taxon>
        <taxon>Bacillati</taxon>
        <taxon>Actinomycetota</taxon>
        <taxon>Actinomycetes</taxon>
        <taxon>Micrococcales</taxon>
        <taxon>Micrococcaceae</taxon>
        <taxon>Sinomonas</taxon>
    </lineage>
</organism>
<dbReference type="PANTHER" id="PTHR11717">
    <property type="entry name" value="LOW MOLECULAR WEIGHT PROTEIN TYROSINE PHOSPHATASE"/>
    <property type="match status" value="1"/>
</dbReference>
<reference evidence="2 3" key="1">
    <citation type="submission" date="2023-12" db="EMBL/GenBank/DDBJ databases">
        <title>Sinomonas terricola sp. nov, isolated from litchi orchard soil in Guangdong, PR China.</title>
        <authorList>
            <person name="Jiaxin W."/>
            <person name="Yang Z."/>
            <person name="Honghui Z."/>
        </authorList>
    </citation>
    <scope>NUCLEOTIDE SEQUENCE [LARGE SCALE GENOMIC DNA]</scope>
    <source>
        <strain evidence="2 3">JGH33</strain>
    </source>
</reference>
<dbReference type="Proteomes" id="UP001304769">
    <property type="component" value="Unassembled WGS sequence"/>
</dbReference>
<dbReference type="InterPro" id="IPR036196">
    <property type="entry name" value="Ptyr_pPase_sf"/>
</dbReference>
<gene>
    <name evidence="2" type="ORF">SPF06_19920</name>
</gene>
<feature type="domain" description="Phosphotyrosine protein phosphatase I" evidence="1">
    <location>
        <begin position="6"/>
        <end position="179"/>
    </location>
</feature>
<dbReference type="InterPro" id="IPR023485">
    <property type="entry name" value="Ptyr_pPase"/>
</dbReference>
<protein>
    <submittedName>
        <fullName evidence="2">Low molecular weight phosphatase family protein</fullName>
    </submittedName>
</protein>
<comment type="caution">
    <text evidence="2">The sequence shown here is derived from an EMBL/GenBank/DDBJ whole genome shotgun (WGS) entry which is preliminary data.</text>
</comment>
<dbReference type="InterPro" id="IPR050438">
    <property type="entry name" value="LMW_PTPase"/>
</dbReference>
<evidence type="ECO:0000313" key="3">
    <source>
        <dbReference type="Proteomes" id="UP001304769"/>
    </source>
</evidence>
<evidence type="ECO:0000313" key="2">
    <source>
        <dbReference type="EMBL" id="MEA5456997.1"/>
    </source>
</evidence>
<proteinExistence type="predicted"/>
<evidence type="ECO:0000259" key="1">
    <source>
        <dbReference type="SMART" id="SM00226"/>
    </source>
</evidence>
<dbReference type="SUPFAM" id="SSF52788">
    <property type="entry name" value="Phosphotyrosine protein phosphatases I"/>
    <property type="match status" value="1"/>
</dbReference>
<dbReference type="RefSeq" id="WP_323280910.1">
    <property type="nucleotide sequence ID" value="NZ_JAYGGQ010000020.1"/>
</dbReference>
<sequence>MVGVSFNVLVVCSGNLCRSPIAEQLLRARTAGHPVIVSSAGTVADDGAPMPEEAAMVSRRYGGEPSGHRSQLLTESHLRSADLVLTATRAHRGSVVQMLPRMSRKAFTISEFARLLGAVPEAERATLADTASVVDAARSLRGFVSPPDEPEHDDLEDPYRQPFEVYEAVGARLDAEIGIIASGLWPSEATLRAPDVRGARQ</sequence>
<keyword evidence="3" id="KW-1185">Reference proteome</keyword>
<dbReference type="Gene3D" id="3.40.50.2300">
    <property type="match status" value="1"/>
</dbReference>
<dbReference type="PANTHER" id="PTHR11717:SF31">
    <property type="entry name" value="LOW MOLECULAR WEIGHT PROTEIN-TYROSINE-PHOSPHATASE ETP-RELATED"/>
    <property type="match status" value="1"/>
</dbReference>
<dbReference type="EMBL" id="JAYGGQ010000020">
    <property type="protein sequence ID" value="MEA5456997.1"/>
    <property type="molecule type" value="Genomic_DNA"/>
</dbReference>
<accession>A0ABU5TBD2</accession>
<dbReference type="SMART" id="SM00226">
    <property type="entry name" value="LMWPc"/>
    <property type="match status" value="1"/>
</dbReference>
<dbReference type="Pfam" id="PF01451">
    <property type="entry name" value="LMWPc"/>
    <property type="match status" value="1"/>
</dbReference>
<name>A0ABU5TBD2_9MICC</name>